<dbReference type="Gene3D" id="3.40.390.10">
    <property type="entry name" value="Collagenase (Catalytic Domain)"/>
    <property type="match status" value="1"/>
</dbReference>
<evidence type="ECO:0000259" key="2">
    <source>
        <dbReference type="Pfam" id="PF16313"/>
    </source>
</evidence>
<accession>A0A2D0N1K1</accession>
<dbReference type="PANTHER" id="PTHR38478">
    <property type="entry name" value="PEPTIDASE M1A AND M12B"/>
    <property type="match status" value="1"/>
</dbReference>
<dbReference type="PANTHER" id="PTHR38478:SF1">
    <property type="entry name" value="ZINC DEPENDENT METALLOPROTEASE DOMAIN LIPOPROTEIN"/>
    <property type="match status" value="1"/>
</dbReference>
<dbReference type="OrthoDB" id="9776599at2"/>
<reference evidence="5 6" key="1">
    <citation type="submission" date="2017-10" db="EMBL/GenBank/DDBJ databases">
        <title>The draft genome sequence of Lewinella nigricans NBRC 102662.</title>
        <authorList>
            <person name="Wang K."/>
        </authorList>
    </citation>
    <scope>NUCLEOTIDE SEQUENCE [LARGE SCALE GENOMIC DNA]</scope>
    <source>
        <strain evidence="5 6">NBRC 102662</strain>
    </source>
</reference>
<keyword evidence="5" id="KW-0645">Protease</keyword>
<dbReference type="SUPFAM" id="SSF55486">
    <property type="entry name" value="Metalloproteases ('zincins'), catalytic domain"/>
    <property type="match status" value="1"/>
</dbReference>
<dbReference type="CDD" id="cd04276">
    <property type="entry name" value="ZnMc_MMP_like_2"/>
    <property type="match status" value="1"/>
</dbReference>
<dbReference type="Pfam" id="PF17148">
    <property type="entry name" value="DUF5117"/>
    <property type="match status" value="1"/>
</dbReference>
<keyword evidence="6" id="KW-1185">Reference proteome</keyword>
<organism evidence="5 6">
    <name type="scientific">Flavilitoribacter nigricans (strain ATCC 23147 / DSM 23189 / NBRC 102662 / NCIMB 1420 / SS-2)</name>
    <name type="common">Lewinella nigricans</name>
    <dbReference type="NCBI Taxonomy" id="1122177"/>
    <lineage>
        <taxon>Bacteria</taxon>
        <taxon>Pseudomonadati</taxon>
        <taxon>Bacteroidota</taxon>
        <taxon>Saprospiria</taxon>
        <taxon>Saprospirales</taxon>
        <taxon>Lewinellaceae</taxon>
        <taxon>Flavilitoribacter</taxon>
    </lineage>
</organism>
<dbReference type="Pfam" id="PF17162">
    <property type="entry name" value="DUF5118"/>
    <property type="match status" value="1"/>
</dbReference>
<comment type="caution">
    <text evidence="5">The sequence shown here is derived from an EMBL/GenBank/DDBJ whole genome shotgun (WGS) entry which is preliminary data.</text>
</comment>
<gene>
    <name evidence="5" type="ORF">CRP01_32685</name>
</gene>
<dbReference type="InterPro" id="IPR032534">
    <property type="entry name" value="EcxA_zinc-bd"/>
</dbReference>
<dbReference type="GO" id="GO:0008237">
    <property type="term" value="F:metallopeptidase activity"/>
    <property type="evidence" value="ECO:0007669"/>
    <property type="project" value="UniProtKB-KW"/>
</dbReference>
<evidence type="ECO:0000259" key="3">
    <source>
        <dbReference type="Pfam" id="PF17148"/>
    </source>
</evidence>
<feature type="compositionally biased region" description="Basic and acidic residues" evidence="1">
    <location>
        <begin position="27"/>
        <end position="40"/>
    </location>
</feature>
<dbReference type="InterPro" id="IPR034032">
    <property type="entry name" value="Zn_MMP-like_bac"/>
</dbReference>
<protein>
    <submittedName>
        <fullName evidence="5">Zinc-dependent metalloprotease</fullName>
    </submittedName>
</protein>
<dbReference type="AlphaFoldDB" id="A0A2D0N1K1"/>
<dbReference type="InterPro" id="IPR033413">
    <property type="entry name" value="DUF5117"/>
</dbReference>
<sequence length="837" mass="94248">MLLCLALAPTSVDAQRGGRPGAAAADNSEKKDSTDKKKPKSFDEIITDEAKSMAGMLTVHEVDDKFYFEIPDSVFGRDIMAITRISKAPTGAGYGGEQANREVFRFEKGPNKKVFVKIIDYVNVSADTTQPITTAVTNSNMPPIAAAFDIKATRKDTSVLIDVTSFFGEPNQAFNLPARTEQRYKLRKLEKDRSYVESIRAYPINVEVRAVRTYSVAPPSTGGGSSSGRSRTVDLSAGLSSGAVTFEMNTSMILLPKVPARRRFFDPRVGIFATGYTVFDGEGQRAKREVFTVRWPLEAKNAADARRQQQGELIEPKKPIVFYIDPATPNKWRSYLKQGVEDWQVAFEQAGWKNAILAKDWPEQDTTMSLEDARFSVIRYFASETQNAYGPNVHDPRSGEILESHIGWYHNVMRLLKRWYTTQTAAVDPNARKNVYDDELMGKLVRFVAAHEVGHTLGLRHNFGASSATPVEKLRDAAWLAENGHTSSIMDYARFNYVAQPGDGVTNLFPGVGAYDRWAIEWNYKPIYGTDSADEDKKILNKWYLEKAADNPSLHFLTEASTYDPRAQSEDLSDNAMVASEYGIENLKRILPNAIDWTKEEAEYYEMAEELYGDVFAQYRRYIGHVTKWVGGIFENPKTYDQEGIVYEPAPAAMQKDAVSFLHRHLFNEPTWLLDKKITPMISADQGVNTISSLQASTLRNLYSTDRLQRLIEAKSAFPNAYGLMDFYQDMERGIWAELNSGANPNVFRRNLQKVYLEQMMKMLEPAEGSSGGGSSFRRSTASVNPVVTDITSLTRGTLEDLHEKLEKAAKRTSDKMTEYHYEDCMQRIEEALDMED</sequence>
<dbReference type="Proteomes" id="UP000223913">
    <property type="component" value="Unassembled WGS sequence"/>
</dbReference>
<evidence type="ECO:0000313" key="5">
    <source>
        <dbReference type="EMBL" id="PHN02258.1"/>
    </source>
</evidence>
<dbReference type="EMBL" id="PDUD01000042">
    <property type="protein sequence ID" value="PHN02258.1"/>
    <property type="molecule type" value="Genomic_DNA"/>
</dbReference>
<dbReference type="InterPro" id="IPR033428">
    <property type="entry name" value="DUF5118"/>
</dbReference>
<keyword evidence="5" id="KW-0378">Hydrolase</keyword>
<feature type="region of interest" description="Disordered" evidence="1">
    <location>
        <begin position="13"/>
        <end position="40"/>
    </location>
</feature>
<name>A0A2D0N1K1_FLAN2</name>
<dbReference type="GO" id="GO:0006508">
    <property type="term" value="P:proteolysis"/>
    <property type="evidence" value="ECO:0007669"/>
    <property type="project" value="UniProtKB-KW"/>
</dbReference>
<proteinExistence type="predicted"/>
<dbReference type="Pfam" id="PF16313">
    <property type="entry name" value="DUF4953"/>
    <property type="match status" value="1"/>
</dbReference>
<feature type="domain" description="DUF5118" evidence="4">
    <location>
        <begin position="39"/>
        <end position="87"/>
    </location>
</feature>
<evidence type="ECO:0000259" key="4">
    <source>
        <dbReference type="Pfam" id="PF17162"/>
    </source>
</evidence>
<feature type="domain" description="EcxA zinc-binding" evidence="2">
    <location>
        <begin position="435"/>
        <end position="740"/>
    </location>
</feature>
<dbReference type="InterPro" id="IPR024079">
    <property type="entry name" value="MetalloPept_cat_dom_sf"/>
</dbReference>
<evidence type="ECO:0000256" key="1">
    <source>
        <dbReference type="SAM" id="MobiDB-lite"/>
    </source>
</evidence>
<keyword evidence="5" id="KW-0482">Metalloprotease</keyword>
<feature type="domain" description="DUF5117" evidence="3">
    <location>
        <begin position="96"/>
        <end position="300"/>
    </location>
</feature>
<evidence type="ECO:0000313" key="6">
    <source>
        <dbReference type="Proteomes" id="UP000223913"/>
    </source>
</evidence>
<feature type="compositionally biased region" description="Low complexity" evidence="1">
    <location>
        <begin position="14"/>
        <end position="26"/>
    </location>
</feature>